<protein>
    <submittedName>
        <fullName evidence="1">Uncharacterized protein</fullName>
    </submittedName>
</protein>
<organism evidence="1">
    <name type="scientific">Rhizophagus irregularis (strain DAOM 181602 / DAOM 197198 / MUCL 43194)</name>
    <name type="common">Arbuscular mycorrhizal fungus</name>
    <name type="synonym">Glomus intraradices</name>
    <dbReference type="NCBI Taxonomy" id="747089"/>
    <lineage>
        <taxon>Eukaryota</taxon>
        <taxon>Fungi</taxon>
        <taxon>Fungi incertae sedis</taxon>
        <taxon>Mucoromycota</taxon>
        <taxon>Glomeromycotina</taxon>
        <taxon>Glomeromycetes</taxon>
        <taxon>Glomerales</taxon>
        <taxon>Glomeraceae</taxon>
        <taxon>Rhizophagus</taxon>
    </lineage>
</organism>
<dbReference type="AlphaFoldDB" id="U9TNG1"/>
<dbReference type="EMBL" id="KI293852">
    <property type="protein sequence ID" value="ESA04881.1"/>
    <property type="molecule type" value="Genomic_DNA"/>
</dbReference>
<sequence>MAKKTQECDIEKSFLDLNNGQIYEVCNDNTNDNIDDNVSKNDYLQVVYLSQNVVTEEVHKIVEKIKRSEYYLFQYYIVNLSE</sequence>
<accession>U9TNG1</accession>
<name>U9TNG1_RHIID</name>
<gene>
    <name evidence="1" type="ORF">GLOINDRAFT_36313</name>
</gene>
<evidence type="ECO:0000313" key="1">
    <source>
        <dbReference type="EMBL" id="ESA04881.1"/>
    </source>
</evidence>
<proteinExistence type="predicted"/>
<reference evidence="1" key="1">
    <citation type="submission" date="2013-07" db="EMBL/GenBank/DDBJ databases">
        <title>The genome of an arbuscular mycorrhizal fungus provides insights into the evolution of the oldest plant symbiosis.</title>
        <authorList>
            <consortium name="DOE Joint Genome Institute"/>
            <person name="Tisserant E."/>
            <person name="Malbreil M."/>
            <person name="Kuo A."/>
            <person name="Kohler A."/>
            <person name="Symeonidi A."/>
            <person name="Balestrini R."/>
            <person name="Charron P."/>
            <person name="Duensing N."/>
            <person name="Frei-dit-Frey N."/>
            <person name="Gianinazzi-Pearson V."/>
            <person name="Gilbert B."/>
            <person name="Handa Y."/>
            <person name="Hijri M."/>
            <person name="Kaul R."/>
            <person name="Kawaguchi M."/>
            <person name="Krajinski F."/>
            <person name="Lammers P."/>
            <person name="Lapierre D."/>
            <person name="Masclaux F.G."/>
            <person name="Murat C."/>
            <person name="Morin E."/>
            <person name="Ndikumana S."/>
            <person name="Pagni M."/>
            <person name="Petitpierre D."/>
            <person name="Requena N."/>
            <person name="Rosikiewicz P."/>
            <person name="Riley R."/>
            <person name="Saito K."/>
            <person name="San Clemente H."/>
            <person name="Shapiro H."/>
            <person name="van Tuinen D."/>
            <person name="Becard G."/>
            <person name="Bonfante P."/>
            <person name="Paszkowski U."/>
            <person name="Shachar-Hill Y."/>
            <person name="Young J.P."/>
            <person name="Sanders I.R."/>
            <person name="Henrissat B."/>
            <person name="Rensing S.A."/>
            <person name="Grigoriev I.V."/>
            <person name="Corradi N."/>
            <person name="Roux C."/>
            <person name="Martin F."/>
        </authorList>
    </citation>
    <scope>NUCLEOTIDE SEQUENCE</scope>
    <source>
        <strain evidence="1">DAOM 197198</strain>
    </source>
</reference>
<dbReference type="HOGENOM" id="CLU_2559462_0_0_1"/>